<dbReference type="InterPro" id="IPR050967">
    <property type="entry name" value="Thiamine_Salvage_TenA"/>
</dbReference>
<reference evidence="4" key="1">
    <citation type="submission" date="2016-02" db="EMBL/GenBank/DDBJ databases">
        <authorList>
            <person name="Holder M.E."/>
            <person name="Ajami N.J."/>
            <person name="Petrosino J.F."/>
        </authorList>
    </citation>
    <scope>NUCLEOTIDE SEQUENCE [LARGE SCALE GENOMIC DNA]</scope>
    <source>
        <strain evidence="4">CCUG 36733</strain>
    </source>
</reference>
<evidence type="ECO:0000256" key="1">
    <source>
        <dbReference type="ARBA" id="ARBA00004948"/>
    </source>
</evidence>
<dbReference type="AlphaFoldDB" id="A0A120KLT5"/>
<protein>
    <submittedName>
        <fullName evidence="3">Thiaminase II</fullName>
    </submittedName>
</protein>
<dbReference type="Proteomes" id="UP000065220">
    <property type="component" value="Chromosome"/>
</dbReference>
<name>A0A120KLT5_ACTRD</name>
<keyword evidence="4" id="KW-1185">Reference proteome</keyword>
<sequence>MFSQEVWCRAEPVLEAVHAHPFLRSLLDGTLPRERFDAYMAQDAVYLGRYGRALARLASMTHDPDELVLWDDAARTAIVTERLLHADHVDVAAAVEPSPTCLAYTDFIDASALSGSYGVAVAAVLPCFLVYEAVGLRLLDEACGLAGHPYGDWIATYGDEAFSESCSRARAVMDAAAARAGAAEREAMSETFLRACRYEWMFWDAAWRGEDWPV</sequence>
<evidence type="ECO:0000259" key="2">
    <source>
        <dbReference type="Pfam" id="PF03070"/>
    </source>
</evidence>
<dbReference type="InterPro" id="IPR004305">
    <property type="entry name" value="Thiaminase-2/PQQC"/>
</dbReference>
<comment type="pathway">
    <text evidence="1">Cofactor biosynthesis; thiamine diphosphate biosynthesis.</text>
</comment>
<dbReference type="Pfam" id="PF03070">
    <property type="entry name" value="TENA_THI-4"/>
    <property type="match status" value="1"/>
</dbReference>
<dbReference type="EMBL" id="CP014228">
    <property type="protein sequence ID" value="AMD88596.1"/>
    <property type="molecule type" value="Genomic_DNA"/>
</dbReference>
<feature type="domain" description="Thiaminase-2/PQQC" evidence="2">
    <location>
        <begin position="11"/>
        <end position="208"/>
    </location>
</feature>
<dbReference type="KEGG" id="ard:AXF14_11530"/>
<dbReference type="SUPFAM" id="SSF48613">
    <property type="entry name" value="Heme oxygenase-like"/>
    <property type="match status" value="1"/>
</dbReference>
<dbReference type="Gene3D" id="1.20.910.10">
    <property type="entry name" value="Heme oxygenase-like"/>
    <property type="match status" value="1"/>
</dbReference>
<dbReference type="PANTHER" id="PTHR43198:SF2">
    <property type="entry name" value="SI:CH1073-67J19.1-RELATED"/>
    <property type="match status" value="1"/>
</dbReference>
<organism evidence="3 4">
    <name type="scientific">Actinomyces radicidentis</name>
    <dbReference type="NCBI Taxonomy" id="111015"/>
    <lineage>
        <taxon>Bacteria</taxon>
        <taxon>Bacillati</taxon>
        <taxon>Actinomycetota</taxon>
        <taxon>Actinomycetes</taxon>
        <taxon>Actinomycetales</taxon>
        <taxon>Actinomycetaceae</taxon>
        <taxon>Actinomyces</taxon>
    </lineage>
</organism>
<accession>A0A120KLT5</accession>
<dbReference type="STRING" id="111015.AXF14_11530"/>
<dbReference type="InterPro" id="IPR016084">
    <property type="entry name" value="Haem_Oase-like_multi-hlx"/>
</dbReference>
<proteinExistence type="predicted"/>
<evidence type="ECO:0000313" key="3">
    <source>
        <dbReference type="EMBL" id="AMD88596.1"/>
    </source>
</evidence>
<gene>
    <name evidence="3" type="ORF">AXF14_11530</name>
</gene>
<dbReference type="PANTHER" id="PTHR43198">
    <property type="entry name" value="BIFUNCTIONAL TH2 PROTEIN"/>
    <property type="match status" value="1"/>
</dbReference>
<dbReference type="CDD" id="cd19365">
    <property type="entry name" value="TenA_C-like"/>
    <property type="match status" value="1"/>
</dbReference>
<dbReference type="GO" id="GO:0005829">
    <property type="term" value="C:cytosol"/>
    <property type="evidence" value="ECO:0007669"/>
    <property type="project" value="TreeGrafter"/>
</dbReference>
<evidence type="ECO:0000313" key="4">
    <source>
        <dbReference type="Proteomes" id="UP000065220"/>
    </source>
</evidence>